<feature type="domain" description="Fatty acid hydroxylase" evidence="12">
    <location>
        <begin position="185"/>
        <end position="320"/>
    </location>
</feature>
<dbReference type="GO" id="GO:0008610">
    <property type="term" value="P:lipid biosynthetic process"/>
    <property type="evidence" value="ECO:0007669"/>
    <property type="project" value="InterPro"/>
</dbReference>
<feature type="transmembrane region" description="Helical" evidence="11">
    <location>
        <begin position="1015"/>
        <end position="1035"/>
    </location>
</feature>
<keyword evidence="3" id="KW-0436">Ligase</keyword>
<dbReference type="Gene3D" id="3.40.1190.10">
    <property type="entry name" value="Mur-like, catalytic domain"/>
    <property type="match status" value="1"/>
</dbReference>
<accession>A0A7J6SA03</accession>
<evidence type="ECO:0000259" key="13">
    <source>
        <dbReference type="Pfam" id="PF08245"/>
    </source>
</evidence>
<reference evidence="14 15" key="1">
    <citation type="submission" date="2020-04" db="EMBL/GenBank/DDBJ databases">
        <title>Perkinsus olseni comparative genomics.</title>
        <authorList>
            <person name="Bogema D.R."/>
        </authorList>
    </citation>
    <scope>NUCLEOTIDE SEQUENCE [LARGE SCALE GENOMIC DNA]</scope>
    <source>
        <strain evidence="14 15">ATCC PRA-207</strain>
    </source>
</reference>
<name>A0A7J6SA03_PEROL</name>
<keyword evidence="6" id="KW-0547">Nucleotide-binding</keyword>
<feature type="domain" description="Mur ligase central" evidence="13">
    <location>
        <begin position="1324"/>
        <end position="1473"/>
    </location>
</feature>
<dbReference type="PANTHER" id="PTHR11863">
    <property type="entry name" value="STEROL DESATURASE"/>
    <property type="match status" value="1"/>
</dbReference>
<evidence type="ECO:0000313" key="14">
    <source>
        <dbReference type="EMBL" id="KAF4729581.1"/>
    </source>
</evidence>
<dbReference type="InterPro" id="IPR050307">
    <property type="entry name" value="Sterol_Desaturase_Related"/>
</dbReference>
<dbReference type="PROSITE" id="PS01012">
    <property type="entry name" value="FOLYLPOLYGLU_SYNT_2"/>
    <property type="match status" value="1"/>
</dbReference>
<gene>
    <name evidence="14" type="primary">CH25H_7</name>
    <name evidence="14" type="ORF">FOZ63_026532</name>
</gene>
<dbReference type="InterPro" id="IPR001645">
    <property type="entry name" value="Folylpolyglutamate_synth"/>
</dbReference>
<evidence type="ECO:0000256" key="2">
    <source>
        <dbReference type="ARBA" id="ARBA00008276"/>
    </source>
</evidence>
<keyword evidence="8" id="KW-0460">Magnesium</keyword>
<feature type="non-terminal residue" evidence="14">
    <location>
        <position position="1707"/>
    </location>
</feature>
<evidence type="ECO:0000313" key="15">
    <source>
        <dbReference type="Proteomes" id="UP000553632"/>
    </source>
</evidence>
<sequence>YMDVTYEDNVRAIRDSVRGKSLRISPTGTNEDTFLTVQGGVPCQTRLEYNERVKTARWKQEWFIRVAMATGGVQPVLQGVWDQVRALDQWQGKHVVSHIIFPSVWASVAFVLVCLYFTIFYDIPRVMRSKIQPTKWPTTRDLIISSIPQTIIYFVINGVLWYYLEVYVELPREAPSLLQFTKELLGCLIVGDFCIYWYHRWMHAVPFLLRNVHSVHHGYRAVYSWAGGILHPMEDICVVACNIWYPWLFQCHWLTVNAFTFIWTLNLIEEHSGHDVWWAPYNLLPFHLGGGAAVHDLHHSTNTRRNFAFIFNGWDILFKTGIPSEHSPGGKYTHVTLLFLVMLGAGIAYEEGHVSWTTARGVSIAMTMVILLWVAFQSTLSLSSSSSGSKCTMSTECCPLSSSSTNPTEKLIQTRIQWRGRSVKLWTYDQLEPLSTARLQQRAKDLKALAEPFVRCSRIPMRYADTTRWILELQAHLSGRSLSDFGYPYNVYYTGRWAMPSRLAPEAEDSLPSGQPKFVVLPPDKEEAGADDKPKNLFLEASEEDFEVERTRSPGLATREEGIAALPPWMGSHMLAEGLSQTPRQKPRGKLRSERTWQTLRGTIKFGDADESPSPGTPELEPSVCCHHAVDTGSLASAEEPARRGCWEDHFQDMSTVRVEPRVEGRLHHSPTIAGYHDHFEDIGTAQTDDKAKVVSRLHHGATQEGWRDHFEGTVEPTIEAAVKGKIHASPTQEGWRDNFEGVVEPKVEAVVKGKLLGSSGQEGWHDHMLAVGVSDRPAFMGAEKRHQSQLMLVDHFDTLSTPTREDMPAGHKRFGTPLQEGWTDHWPTADDADAADENPRSWCSKRFHGHAILKGRQDHFETCGTVNAVPVVRGRRPAPPQAMAYDDHFIYSGEVAGDGTLAVRREPSRPLIDGRWRVKRMDTSWTKPRPRLHDLPLLLMFNSIDRGSELDRGLIQADSSGHFHPGQAVPDQYSWMIDISLLTTASGRPLVLQPLWEQLLELEQWRDLQLVSHALFPGVVATAAYIAICTYYTLFYDIPKYMDTKIQPSRWPTVGTLFFHTVVQSIGFTLMMTFGIYMTNYHIALPAEAPTLWQAFSDVTLSFVVGDSCTYWYHRMFHIPWLYRNIHSVHHQYYQPYSWSSAIIHPVEHACSLTLYYWYPILMGHHWLTLNIFAFIWVAWLLEQHSGHNTWWSPFNLWPFELGGGAPIHDLHHSERSQKNYAPILRLWDRIFDTEIQPDPKFKSGMFVHVTALLMILLCIGIGYENGFFEYCPAMPPLVEATSAFKGVIDQSTESLQRIRRVLEAVGSPLEALAASGSRFVHVTGTNGKGTVCAGLAAKLQQFRVGTFTSPCQRWPNDQISVNGDIMPAAEYERELQCIMEGARKEGEVGLTDFEATTIAAFSWFAKMRPLDFVIIEVGMGGRDDATNVLPRTDVAVLTGVALDHTNFLGPTLEDICRAKCGIITPHTRTAVVSGAYVNASCLDIVQDRCALTGTNLRVVEGSAESDDYKGHYAALEDEVMKALGVSDDQKSRRSGVGKHLELRGRQELTQHPLDTTLPMILDGAHNEGGLQSLAHFIQQTLEGQPEITELRFIVALSGGRSPSELFPLFLKPFAVPTTSVYSTTFRDVPQMPWVKAVDPTEATKAAQQCLPSTKIIEAMEDLTTALNRSVYPNTDETHRPLVVVCGSLYLVREYLLLLDEGLLGI</sequence>
<dbReference type="Pfam" id="PF04116">
    <property type="entry name" value="FA_hydroxylase"/>
    <property type="match status" value="2"/>
</dbReference>
<dbReference type="SUPFAM" id="SSF53623">
    <property type="entry name" value="MurD-like peptide ligases, catalytic domain"/>
    <property type="match status" value="1"/>
</dbReference>
<dbReference type="SUPFAM" id="SSF53244">
    <property type="entry name" value="MurD-like peptide ligases, peptide-binding domain"/>
    <property type="match status" value="1"/>
</dbReference>
<dbReference type="InterPro" id="IPR036565">
    <property type="entry name" value="Mur-like_cat_sf"/>
</dbReference>
<dbReference type="InterPro" id="IPR006694">
    <property type="entry name" value="Fatty_acid_hydroxylase"/>
</dbReference>
<keyword evidence="7" id="KW-0067">ATP-binding</keyword>
<feature type="domain" description="Fatty acid hydroxylase" evidence="12">
    <location>
        <begin position="1101"/>
        <end position="1235"/>
    </location>
</feature>
<evidence type="ECO:0000256" key="11">
    <source>
        <dbReference type="SAM" id="Phobius"/>
    </source>
</evidence>
<protein>
    <submittedName>
        <fullName evidence="14">Cholesterol 25-hydroxylase-like protein</fullName>
    </submittedName>
</protein>
<organism evidence="14 15">
    <name type="scientific">Perkinsus olseni</name>
    <name type="common">Perkinsus atlanticus</name>
    <dbReference type="NCBI Taxonomy" id="32597"/>
    <lineage>
        <taxon>Eukaryota</taxon>
        <taxon>Sar</taxon>
        <taxon>Alveolata</taxon>
        <taxon>Perkinsozoa</taxon>
        <taxon>Perkinsea</taxon>
        <taxon>Perkinsida</taxon>
        <taxon>Perkinsidae</taxon>
        <taxon>Perkinsus</taxon>
    </lineage>
</organism>
<keyword evidence="4 11" id="KW-0812">Transmembrane</keyword>
<dbReference type="Pfam" id="PF08245">
    <property type="entry name" value="Mur_ligase_M"/>
    <property type="match status" value="1"/>
</dbReference>
<evidence type="ECO:0000256" key="6">
    <source>
        <dbReference type="ARBA" id="ARBA00022741"/>
    </source>
</evidence>
<comment type="similarity">
    <text evidence="2">Belongs to the folylpolyglutamate synthase family.</text>
</comment>
<evidence type="ECO:0000256" key="3">
    <source>
        <dbReference type="ARBA" id="ARBA00022598"/>
    </source>
</evidence>
<dbReference type="EMBL" id="JABANO010019811">
    <property type="protein sequence ID" value="KAF4729581.1"/>
    <property type="molecule type" value="Genomic_DNA"/>
</dbReference>
<dbReference type="GO" id="GO:0005524">
    <property type="term" value="F:ATP binding"/>
    <property type="evidence" value="ECO:0007669"/>
    <property type="project" value="UniProtKB-KW"/>
</dbReference>
<feature type="transmembrane region" description="Helical" evidence="11">
    <location>
        <begin position="1247"/>
        <end position="1265"/>
    </location>
</feature>
<feature type="transmembrane region" description="Helical" evidence="11">
    <location>
        <begin position="100"/>
        <end position="121"/>
    </location>
</feature>
<dbReference type="NCBIfam" id="TIGR01499">
    <property type="entry name" value="folC"/>
    <property type="match status" value="1"/>
</dbReference>
<keyword evidence="9 11" id="KW-1133">Transmembrane helix</keyword>
<evidence type="ECO:0000256" key="8">
    <source>
        <dbReference type="ARBA" id="ARBA00022842"/>
    </source>
</evidence>
<feature type="transmembrane region" description="Helical" evidence="11">
    <location>
        <begin position="142"/>
        <end position="164"/>
    </location>
</feature>
<comment type="caution">
    <text evidence="14">The sequence shown here is derived from an EMBL/GenBank/DDBJ whole genome shotgun (WGS) entry which is preliminary data.</text>
</comment>
<dbReference type="Proteomes" id="UP000553632">
    <property type="component" value="Unassembled WGS sequence"/>
</dbReference>
<evidence type="ECO:0000256" key="9">
    <source>
        <dbReference type="ARBA" id="ARBA00022989"/>
    </source>
</evidence>
<dbReference type="GO" id="GO:0016491">
    <property type="term" value="F:oxidoreductase activity"/>
    <property type="evidence" value="ECO:0007669"/>
    <property type="project" value="InterPro"/>
</dbReference>
<evidence type="ECO:0000259" key="12">
    <source>
        <dbReference type="Pfam" id="PF04116"/>
    </source>
</evidence>
<dbReference type="GO" id="GO:0004326">
    <property type="term" value="F:tetrahydrofolylpolyglutamate synthase activity"/>
    <property type="evidence" value="ECO:0007669"/>
    <property type="project" value="InterPro"/>
</dbReference>
<dbReference type="Gene3D" id="3.90.190.20">
    <property type="entry name" value="Mur ligase, C-terminal domain"/>
    <property type="match status" value="1"/>
</dbReference>
<keyword evidence="5" id="KW-0479">Metal-binding</keyword>
<evidence type="ECO:0000256" key="10">
    <source>
        <dbReference type="ARBA" id="ARBA00023136"/>
    </source>
</evidence>
<evidence type="ECO:0000256" key="4">
    <source>
        <dbReference type="ARBA" id="ARBA00022692"/>
    </source>
</evidence>
<evidence type="ECO:0000256" key="5">
    <source>
        <dbReference type="ARBA" id="ARBA00022723"/>
    </source>
</evidence>
<feature type="transmembrane region" description="Helical" evidence="11">
    <location>
        <begin position="1157"/>
        <end position="1183"/>
    </location>
</feature>
<dbReference type="InterPro" id="IPR036615">
    <property type="entry name" value="Mur_ligase_C_dom_sf"/>
</dbReference>
<comment type="subcellular location">
    <subcellularLocation>
        <location evidence="1">Membrane</location>
    </subcellularLocation>
</comment>
<keyword evidence="15" id="KW-1185">Reference proteome</keyword>
<feature type="transmembrane region" description="Helical" evidence="11">
    <location>
        <begin position="1055"/>
        <end position="1080"/>
    </location>
</feature>
<feature type="transmembrane region" description="Helical" evidence="11">
    <location>
        <begin position="62"/>
        <end position="80"/>
    </location>
</feature>
<evidence type="ECO:0000256" key="7">
    <source>
        <dbReference type="ARBA" id="ARBA00022840"/>
    </source>
</evidence>
<dbReference type="InterPro" id="IPR018109">
    <property type="entry name" value="Folylpolyglutamate_synth_CS"/>
</dbReference>
<keyword evidence="10 11" id="KW-0472">Membrane</keyword>
<dbReference type="InterPro" id="IPR013221">
    <property type="entry name" value="Mur_ligase_cen"/>
</dbReference>
<proteinExistence type="inferred from homology"/>
<dbReference type="GO" id="GO:0016020">
    <property type="term" value="C:membrane"/>
    <property type="evidence" value="ECO:0007669"/>
    <property type="project" value="UniProtKB-SubCell"/>
</dbReference>
<evidence type="ECO:0000256" key="1">
    <source>
        <dbReference type="ARBA" id="ARBA00004370"/>
    </source>
</evidence>
<dbReference type="GO" id="GO:0005506">
    <property type="term" value="F:iron ion binding"/>
    <property type="evidence" value="ECO:0007669"/>
    <property type="project" value="InterPro"/>
</dbReference>